<keyword evidence="1" id="KW-0805">Transcription regulation</keyword>
<evidence type="ECO:0000256" key="3">
    <source>
        <dbReference type="ARBA" id="ARBA00023163"/>
    </source>
</evidence>
<dbReference type="CDD" id="cd01392">
    <property type="entry name" value="HTH_LacI"/>
    <property type="match status" value="1"/>
</dbReference>
<accession>A0AB38FTL6</accession>
<dbReference type="CDD" id="cd06288">
    <property type="entry name" value="PBP1_sucrose_transcription_regulator"/>
    <property type="match status" value="1"/>
</dbReference>
<dbReference type="PROSITE" id="PS00356">
    <property type="entry name" value="HTH_LACI_1"/>
    <property type="match status" value="1"/>
</dbReference>
<keyword evidence="3" id="KW-0804">Transcription</keyword>
<dbReference type="InterPro" id="IPR000843">
    <property type="entry name" value="HTH_LacI"/>
</dbReference>
<sequence>MKRKSKVTMNDIARSAGVSQATVSLVLNESRNIKLSEETRQRVIAIATELGYERLPGVHTPRNQEEIALLVSSLQSYDPFIDAISQAREAAWRNEILLTLYEYGDDAELALNIIRQLEKRNCVGLILASPVTTLVDMTAFLDCTAIPLVLLNQQDPNNPLLPSFIPDDFANAYQVTKHLIQQGATRIAHITGESWMEATRQRLAGYQAALEQFGIPPRDEWVQQTNWQFNESYQATLSLLALAERPDAIFCASDWLTIGCYQALSTRGVQVPESMLVAGYDDQKISEQLNPPLTSVQLPYGELGRLAVEYLCRAEDAPAQLKLAGRLKVRRSTKAD</sequence>
<dbReference type="PRINTS" id="PR00036">
    <property type="entry name" value="HTHLACI"/>
</dbReference>
<dbReference type="Gene3D" id="3.40.50.2300">
    <property type="match status" value="2"/>
</dbReference>
<dbReference type="EMBL" id="UAVL01000001">
    <property type="protein sequence ID" value="SQA61047.1"/>
    <property type="molecule type" value="Genomic_DNA"/>
</dbReference>
<gene>
    <name evidence="5" type="primary">degA_1</name>
    <name evidence="5" type="ORF">NCTC11967_01052</name>
</gene>
<comment type="caution">
    <text evidence="5">The sequence shown here is derived from an EMBL/GenBank/DDBJ whole genome shotgun (WGS) entry which is preliminary data.</text>
</comment>
<dbReference type="InterPro" id="IPR046335">
    <property type="entry name" value="LacI/GalR-like_sensor"/>
</dbReference>
<dbReference type="SMART" id="SM00354">
    <property type="entry name" value="HTH_LACI"/>
    <property type="match status" value="1"/>
</dbReference>
<dbReference type="GO" id="GO:0000976">
    <property type="term" value="F:transcription cis-regulatory region binding"/>
    <property type="evidence" value="ECO:0007669"/>
    <property type="project" value="TreeGrafter"/>
</dbReference>
<dbReference type="SUPFAM" id="SSF53822">
    <property type="entry name" value="Periplasmic binding protein-like I"/>
    <property type="match status" value="1"/>
</dbReference>
<name>A0AB38FTL6_9ENTR</name>
<keyword evidence="2" id="KW-0238">DNA-binding</keyword>
<dbReference type="SUPFAM" id="SSF47413">
    <property type="entry name" value="lambda repressor-like DNA-binding domains"/>
    <property type="match status" value="1"/>
</dbReference>
<dbReference type="PROSITE" id="PS50932">
    <property type="entry name" value="HTH_LACI_2"/>
    <property type="match status" value="1"/>
</dbReference>
<evidence type="ECO:0000256" key="2">
    <source>
        <dbReference type="ARBA" id="ARBA00023125"/>
    </source>
</evidence>
<dbReference type="InterPro" id="IPR010982">
    <property type="entry name" value="Lambda_DNA-bd_dom_sf"/>
</dbReference>
<evidence type="ECO:0000313" key="5">
    <source>
        <dbReference type="EMBL" id="SQA61047.1"/>
    </source>
</evidence>
<dbReference type="PANTHER" id="PTHR30146:SF145">
    <property type="entry name" value="RIBOSE OPERON REPRESSOR"/>
    <property type="match status" value="1"/>
</dbReference>
<dbReference type="AlphaFoldDB" id="A0AB38FTL6"/>
<dbReference type="Pfam" id="PF00356">
    <property type="entry name" value="LacI"/>
    <property type="match status" value="1"/>
</dbReference>
<evidence type="ECO:0000256" key="1">
    <source>
        <dbReference type="ARBA" id="ARBA00023015"/>
    </source>
</evidence>
<proteinExistence type="predicted"/>
<protein>
    <submittedName>
        <fullName evidence="5">Degradation activator</fullName>
    </submittedName>
</protein>
<dbReference type="PANTHER" id="PTHR30146">
    <property type="entry name" value="LACI-RELATED TRANSCRIPTIONAL REPRESSOR"/>
    <property type="match status" value="1"/>
</dbReference>
<dbReference type="Gene3D" id="1.10.260.40">
    <property type="entry name" value="lambda repressor-like DNA-binding domains"/>
    <property type="match status" value="1"/>
</dbReference>
<reference evidence="5 6" key="1">
    <citation type="submission" date="2018-06" db="EMBL/GenBank/DDBJ databases">
        <authorList>
            <consortium name="Pathogen Informatics"/>
            <person name="Doyle S."/>
        </authorList>
    </citation>
    <scope>NUCLEOTIDE SEQUENCE [LARGE SCALE GENOMIC DNA]</scope>
    <source>
        <strain evidence="5 6">NCTC11967</strain>
    </source>
</reference>
<organism evidence="5 6">
    <name type="scientific">Yokenella regensburgei</name>
    <dbReference type="NCBI Taxonomy" id="158877"/>
    <lineage>
        <taxon>Bacteria</taxon>
        <taxon>Pseudomonadati</taxon>
        <taxon>Pseudomonadota</taxon>
        <taxon>Gammaproteobacteria</taxon>
        <taxon>Enterobacterales</taxon>
        <taxon>Enterobacteriaceae</taxon>
        <taxon>Yokenella</taxon>
    </lineage>
</organism>
<evidence type="ECO:0000259" key="4">
    <source>
        <dbReference type="PROSITE" id="PS50932"/>
    </source>
</evidence>
<dbReference type="Pfam" id="PF13377">
    <property type="entry name" value="Peripla_BP_3"/>
    <property type="match status" value="1"/>
</dbReference>
<feature type="domain" description="HTH lacI-type" evidence="4">
    <location>
        <begin position="7"/>
        <end position="52"/>
    </location>
</feature>
<dbReference type="Proteomes" id="UP000251313">
    <property type="component" value="Unassembled WGS sequence"/>
</dbReference>
<dbReference type="InterPro" id="IPR028082">
    <property type="entry name" value="Peripla_BP_I"/>
</dbReference>
<dbReference type="RefSeq" id="WP_038257508.1">
    <property type="nucleotide sequence ID" value="NZ_JAQOLS010000002.1"/>
</dbReference>
<dbReference type="GO" id="GO:0003700">
    <property type="term" value="F:DNA-binding transcription factor activity"/>
    <property type="evidence" value="ECO:0007669"/>
    <property type="project" value="TreeGrafter"/>
</dbReference>
<evidence type="ECO:0000313" key="6">
    <source>
        <dbReference type="Proteomes" id="UP000251313"/>
    </source>
</evidence>